<protein>
    <submittedName>
        <fullName evidence="2">PIR Superfamily Protein</fullName>
    </submittedName>
</protein>
<evidence type="ECO:0000313" key="3">
    <source>
        <dbReference type="Proteomes" id="UP000078555"/>
    </source>
</evidence>
<feature type="transmembrane region" description="Helical" evidence="1">
    <location>
        <begin position="250"/>
        <end position="269"/>
    </location>
</feature>
<dbReference type="Proteomes" id="UP000078555">
    <property type="component" value="Unassembled WGS sequence"/>
</dbReference>
<sequence length="385" mass="45432">MICKKGTSKESYNFCINAPYYEMLVQLLIKRETEVTNIQSCDNFSSDTTFSKNSSATQICKEFKFLYQSLSKYRGEKISEDDPFSEDDRNFLNYWLNDKLINNNKDLSICVKETYDEIKNKDVTFFSKHSELENYLHVIDPDILENIKILYELYNDKQKIIDIMLNQDDSINKENLCPGHLQNCHNKYRDGMNNCLNGYYDFYKALKLFEKDYKHLIENVPDESAKCKSSEYFRLLEYDPVLEKNQKRIITYKIMSAPLIMLLAIPLLYKYTPFGPFLRSKIRMINDKWMNMNKNESELLSEFPDVEDNISDNGEYSLGYYSRRSFLILRCRLFLSLGRRSLKVSDCSPANRERELGLDRRETVGSDIWYSNWLNNQCCEAKSVG</sequence>
<accession>A0A1A9ANM8</accession>
<proteinExistence type="predicted"/>
<dbReference type="EMBL" id="FLRD01001610">
    <property type="protein sequence ID" value="SBT57697.1"/>
    <property type="molecule type" value="Genomic_DNA"/>
</dbReference>
<keyword evidence="1" id="KW-0812">Transmembrane</keyword>
<keyword evidence="1" id="KW-0472">Membrane</keyword>
<dbReference type="AlphaFoldDB" id="A0A1A9ANM8"/>
<name>A0A1A9ANM8_PLAOA</name>
<keyword evidence="1" id="KW-1133">Transmembrane helix</keyword>
<evidence type="ECO:0000313" key="2">
    <source>
        <dbReference type="EMBL" id="SBT57697.1"/>
    </source>
</evidence>
<evidence type="ECO:0000256" key="1">
    <source>
        <dbReference type="SAM" id="Phobius"/>
    </source>
</evidence>
<organism evidence="2 3">
    <name type="scientific">Plasmodium ovale wallikeri</name>
    <dbReference type="NCBI Taxonomy" id="864142"/>
    <lineage>
        <taxon>Eukaryota</taxon>
        <taxon>Sar</taxon>
        <taxon>Alveolata</taxon>
        <taxon>Apicomplexa</taxon>
        <taxon>Aconoidasida</taxon>
        <taxon>Haemosporida</taxon>
        <taxon>Plasmodiidae</taxon>
        <taxon>Plasmodium</taxon>
        <taxon>Plasmodium (Plasmodium)</taxon>
    </lineage>
</organism>
<gene>
    <name evidence="2" type="ORF">POVWA1_083200</name>
</gene>
<keyword evidence="3" id="KW-1185">Reference proteome</keyword>
<reference evidence="3" key="1">
    <citation type="submission" date="2016-05" db="EMBL/GenBank/DDBJ databases">
        <authorList>
            <person name="Naeem R."/>
        </authorList>
    </citation>
    <scope>NUCLEOTIDE SEQUENCE [LARGE SCALE GENOMIC DNA]</scope>
</reference>